<evidence type="ECO:0000256" key="4">
    <source>
        <dbReference type="ARBA" id="ARBA00022603"/>
    </source>
</evidence>
<evidence type="ECO:0000256" key="7">
    <source>
        <dbReference type="HAMAP-Rule" id="MF_00090"/>
    </source>
</evidence>
<comment type="subcellular location">
    <subcellularLocation>
        <location evidence="1 7">Cytoplasm</location>
    </subcellularLocation>
</comment>
<evidence type="ECO:0000256" key="2">
    <source>
        <dbReference type="ARBA" id="ARBA00005369"/>
    </source>
</evidence>
<keyword evidence="5 7" id="KW-0808">Transferase</keyword>
<feature type="active site" evidence="7">
    <location>
        <position position="62"/>
    </location>
</feature>
<dbReference type="NCBIfam" id="NF001453">
    <property type="entry name" value="PRK00312.1"/>
    <property type="match status" value="1"/>
</dbReference>
<dbReference type="GO" id="GO:0030091">
    <property type="term" value="P:protein repair"/>
    <property type="evidence" value="ECO:0007669"/>
    <property type="project" value="UniProtKB-UniRule"/>
</dbReference>
<evidence type="ECO:0000313" key="9">
    <source>
        <dbReference type="Proteomes" id="UP000322530"/>
    </source>
</evidence>
<dbReference type="GO" id="GO:0004719">
    <property type="term" value="F:protein-L-isoaspartate (D-aspartate) O-methyltransferase activity"/>
    <property type="evidence" value="ECO:0007669"/>
    <property type="project" value="UniProtKB-UniRule"/>
</dbReference>
<dbReference type="GO" id="GO:0005737">
    <property type="term" value="C:cytoplasm"/>
    <property type="evidence" value="ECO:0007669"/>
    <property type="project" value="UniProtKB-SubCell"/>
</dbReference>
<evidence type="ECO:0000256" key="3">
    <source>
        <dbReference type="ARBA" id="ARBA00022490"/>
    </source>
</evidence>
<name>A0A5A5TB30_9CHLR</name>
<dbReference type="Gene3D" id="3.40.50.150">
    <property type="entry name" value="Vaccinia Virus protein VP39"/>
    <property type="match status" value="1"/>
</dbReference>
<keyword evidence="3 7" id="KW-0963">Cytoplasm</keyword>
<comment type="caution">
    <text evidence="8">The sequence shown here is derived from an EMBL/GenBank/DDBJ whole genome shotgun (WGS) entry which is preliminary data.</text>
</comment>
<dbReference type="SUPFAM" id="SSF53335">
    <property type="entry name" value="S-adenosyl-L-methionine-dependent methyltransferases"/>
    <property type="match status" value="1"/>
</dbReference>
<dbReference type="PANTHER" id="PTHR11579">
    <property type="entry name" value="PROTEIN-L-ISOASPARTATE O-METHYLTRANSFERASE"/>
    <property type="match status" value="1"/>
</dbReference>
<protein>
    <recommendedName>
        <fullName evidence="7">Protein-L-isoaspartate O-methyltransferase</fullName>
        <ecNumber evidence="7">2.1.1.77</ecNumber>
    </recommendedName>
    <alternativeName>
        <fullName evidence="7">L-isoaspartyl protein carboxyl methyltransferase</fullName>
    </alternativeName>
    <alternativeName>
        <fullName evidence="7">Protein L-isoaspartyl methyltransferase</fullName>
    </alternativeName>
    <alternativeName>
        <fullName evidence="7">Protein-beta-aspartate methyltransferase</fullName>
        <shortName evidence="7">PIMT</shortName>
    </alternativeName>
</protein>
<dbReference type="InterPro" id="IPR000682">
    <property type="entry name" value="PCMT"/>
</dbReference>
<comment type="similarity">
    <text evidence="2 7">Belongs to the methyltransferase superfamily. L-isoaspartyl/D-aspartyl protein methyltransferase family.</text>
</comment>
<dbReference type="OrthoDB" id="9772751at2"/>
<dbReference type="FunFam" id="3.40.50.150:FF:000010">
    <property type="entry name" value="Protein-L-isoaspartate O-methyltransferase"/>
    <property type="match status" value="1"/>
</dbReference>
<dbReference type="PANTHER" id="PTHR11579:SF0">
    <property type="entry name" value="PROTEIN-L-ISOASPARTATE(D-ASPARTATE) O-METHYLTRANSFERASE"/>
    <property type="match status" value="1"/>
</dbReference>
<dbReference type="NCBIfam" id="TIGR00080">
    <property type="entry name" value="pimt"/>
    <property type="match status" value="1"/>
</dbReference>
<organism evidence="8 9">
    <name type="scientific">Dictyobacter arantiisoli</name>
    <dbReference type="NCBI Taxonomy" id="2014874"/>
    <lineage>
        <taxon>Bacteria</taxon>
        <taxon>Bacillati</taxon>
        <taxon>Chloroflexota</taxon>
        <taxon>Ktedonobacteria</taxon>
        <taxon>Ktedonobacterales</taxon>
        <taxon>Dictyobacteraceae</taxon>
        <taxon>Dictyobacter</taxon>
    </lineage>
</organism>
<dbReference type="InterPro" id="IPR029063">
    <property type="entry name" value="SAM-dependent_MTases_sf"/>
</dbReference>
<dbReference type="EMBL" id="BIXY01000027">
    <property type="protein sequence ID" value="GCF08608.1"/>
    <property type="molecule type" value="Genomic_DNA"/>
</dbReference>
<evidence type="ECO:0000256" key="1">
    <source>
        <dbReference type="ARBA" id="ARBA00004496"/>
    </source>
</evidence>
<keyword evidence="4 7" id="KW-0489">Methyltransferase</keyword>
<accession>A0A5A5TB30</accession>
<dbReference type="EC" id="2.1.1.77" evidence="7"/>
<evidence type="ECO:0000256" key="5">
    <source>
        <dbReference type="ARBA" id="ARBA00022679"/>
    </source>
</evidence>
<dbReference type="HAMAP" id="MF_00090">
    <property type="entry name" value="PIMT"/>
    <property type="match status" value="1"/>
</dbReference>
<dbReference type="AlphaFoldDB" id="A0A5A5TB30"/>
<dbReference type="GO" id="GO:0032259">
    <property type="term" value="P:methylation"/>
    <property type="evidence" value="ECO:0007669"/>
    <property type="project" value="UniProtKB-KW"/>
</dbReference>
<gene>
    <name evidence="7 8" type="primary">pcm</name>
    <name evidence="8" type="ORF">KDI_21720</name>
</gene>
<evidence type="ECO:0000256" key="6">
    <source>
        <dbReference type="ARBA" id="ARBA00022691"/>
    </source>
</evidence>
<comment type="function">
    <text evidence="7">Catalyzes the methyl esterification of L-isoaspartyl residues in peptides and proteins that result from spontaneous decomposition of normal L-aspartyl and L-asparaginyl residues. It plays a role in the repair and/or degradation of damaged proteins.</text>
</comment>
<keyword evidence="6 7" id="KW-0949">S-adenosyl-L-methionine</keyword>
<keyword evidence="9" id="KW-1185">Reference proteome</keyword>
<dbReference type="CDD" id="cd02440">
    <property type="entry name" value="AdoMet_MTases"/>
    <property type="match status" value="1"/>
</dbReference>
<proteinExistence type="inferred from homology"/>
<evidence type="ECO:0000313" key="8">
    <source>
        <dbReference type="EMBL" id="GCF08608.1"/>
    </source>
</evidence>
<dbReference type="Proteomes" id="UP000322530">
    <property type="component" value="Unassembled WGS sequence"/>
</dbReference>
<reference evidence="8 9" key="1">
    <citation type="submission" date="2019-01" db="EMBL/GenBank/DDBJ databases">
        <title>Draft genome sequence of Dictyobacter sp. Uno17.</title>
        <authorList>
            <person name="Wang C.M."/>
            <person name="Zheng Y."/>
            <person name="Sakai Y."/>
            <person name="Abe K."/>
            <person name="Yokota A."/>
            <person name="Yabe S."/>
        </authorList>
    </citation>
    <scope>NUCLEOTIDE SEQUENCE [LARGE SCALE GENOMIC DNA]</scope>
    <source>
        <strain evidence="8 9">Uno17</strain>
    </source>
</reference>
<dbReference type="RefSeq" id="WP_149401593.1">
    <property type="nucleotide sequence ID" value="NZ_BIXY01000027.1"/>
</dbReference>
<comment type="catalytic activity">
    <reaction evidence="7">
        <text>[protein]-L-isoaspartate + S-adenosyl-L-methionine = [protein]-L-isoaspartate alpha-methyl ester + S-adenosyl-L-homocysteine</text>
        <dbReference type="Rhea" id="RHEA:12705"/>
        <dbReference type="Rhea" id="RHEA-COMP:12143"/>
        <dbReference type="Rhea" id="RHEA-COMP:12144"/>
        <dbReference type="ChEBI" id="CHEBI:57856"/>
        <dbReference type="ChEBI" id="CHEBI:59789"/>
        <dbReference type="ChEBI" id="CHEBI:90596"/>
        <dbReference type="ChEBI" id="CHEBI:90598"/>
        <dbReference type="EC" id="2.1.1.77"/>
    </reaction>
</comment>
<dbReference type="Pfam" id="PF01135">
    <property type="entry name" value="PCMT"/>
    <property type="match status" value="1"/>
</dbReference>
<sequence length="213" mass="23160">MGYDFSAQRQQLMTQLQHSGIHDPRVLHALTTVPREQFVDTSLHTMAYANQALPLLLGQTISQPLMVAVMTQALHLTGNERVLEVGTGSGYQAAILSLLAAQVYSIERHVQLSLQAAEHLKSLGYLNVELLVGDGSLGWPEHAPYDRIIVTAAAPYAPAQLLAQLHFGGSLVIPIGDQTLQDLQIIQKVEGGTQTYSLGRCVFVPLVGEDAWQ</sequence>
<dbReference type="PROSITE" id="PS01279">
    <property type="entry name" value="PCMT"/>
    <property type="match status" value="1"/>
</dbReference>